<comment type="catalytic activity">
    <reaction evidence="2">
        <text>2 GTP = 3',3'-c-di-GMP + 2 diphosphate</text>
        <dbReference type="Rhea" id="RHEA:24898"/>
        <dbReference type="ChEBI" id="CHEBI:33019"/>
        <dbReference type="ChEBI" id="CHEBI:37565"/>
        <dbReference type="ChEBI" id="CHEBI:58805"/>
        <dbReference type="EC" id="2.7.7.65"/>
    </reaction>
</comment>
<dbReference type="eggNOG" id="COG3706">
    <property type="taxonomic scope" value="Bacteria"/>
</dbReference>
<dbReference type="CDD" id="cd01949">
    <property type="entry name" value="GGDEF"/>
    <property type="match status" value="1"/>
</dbReference>
<dbReference type="InterPro" id="IPR000160">
    <property type="entry name" value="GGDEF_dom"/>
</dbReference>
<dbReference type="Proteomes" id="UP000000366">
    <property type="component" value="Chromosome"/>
</dbReference>
<dbReference type="KEGG" id="mpt:Mpe_A2856"/>
<dbReference type="PROSITE" id="PS50887">
    <property type="entry name" value="GGDEF"/>
    <property type="match status" value="1"/>
</dbReference>
<proteinExistence type="predicted"/>
<accession>A2SJS1</accession>
<dbReference type="FunFam" id="3.30.70.270:FF:000001">
    <property type="entry name" value="Diguanylate cyclase domain protein"/>
    <property type="match status" value="1"/>
</dbReference>
<evidence type="ECO:0000256" key="1">
    <source>
        <dbReference type="ARBA" id="ARBA00012528"/>
    </source>
</evidence>
<evidence type="ECO:0000313" key="5">
    <source>
        <dbReference type="Proteomes" id="UP000000366"/>
    </source>
</evidence>
<dbReference type="InterPro" id="IPR029787">
    <property type="entry name" value="Nucleotide_cyclase"/>
</dbReference>
<organism evidence="4 5">
    <name type="scientific">Methylibium petroleiphilum (strain ATCC BAA-1232 / LMG 22953 / PM1)</name>
    <dbReference type="NCBI Taxonomy" id="420662"/>
    <lineage>
        <taxon>Bacteria</taxon>
        <taxon>Pseudomonadati</taxon>
        <taxon>Pseudomonadota</taxon>
        <taxon>Betaproteobacteria</taxon>
        <taxon>Burkholderiales</taxon>
        <taxon>Sphaerotilaceae</taxon>
        <taxon>Methylibium</taxon>
    </lineage>
</organism>
<dbReference type="HOGENOM" id="CLU_029027_0_0_4"/>
<dbReference type="NCBIfam" id="TIGR00254">
    <property type="entry name" value="GGDEF"/>
    <property type="match status" value="1"/>
</dbReference>
<dbReference type="GO" id="GO:0052621">
    <property type="term" value="F:diguanylate cyclase activity"/>
    <property type="evidence" value="ECO:0007669"/>
    <property type="project" value="UniProtKB-EC"/>
</dbReference>
<dbReference type="Gene3D" id="3.30.70.270">
    <property type="match status" value="1"/>
</dbReference>
<name>A2SJS1_METPP</name>
<dbReference type="Pfam" id="PF00990">
    <property type="entry name" value="GGDEF"/>
    <property type="match status" value="1"/>
</dbReference>
<reference evidence="4 5" key="1">
    <citation type="journal article" date="2007" name="J. Bacteriol.">
        <title>Whole-genome analysis of the methyl tert-butyl ether-degrading beta-proteobacterium Methylibium petroleiphilum PM1.</title>
        <authorList>
            <person name="Kane S.R."/>
            <person name="Chakicherla A.Y."/>
            <person name="Chain P.S.G."/>
            <person name="Schmidt R."/>
            <person name="Shin M.W."/>
            <person name="Legler T.C."/>
            <person name="Scow K.M."/>
            <person name="Larimer F.W."/>
            <person name="Lucas S.M."/>
            <person name="Richardson P.M."/>
            <person name="Hristova K.R."/>
        </authorList>
    </citation>
    <scope>NUCLEOTIDE SEQUENCE [LARGE SCALE GENOMIC DNA]</scope>
    <source>
        <strain evidence="5">ATCC BAA-1232 / LMG 22953 / PM1</strain>
    </source>
</reference>
<dbReference type="AlphaFoldDB" id="A2SJS1"/>
<dbReference type="EMBL" id="CP000555">
    <property type="protein sequence ID" value="ABM95810.1"/>
    <property type="molecule type" value="Genomic_DNA"/>
</dbReference>
<dbReference type="RefSeq" id="WP_011830439.1">
    <property type="nucleotide sequence ID" value="NC_008825.1"/>
</dbReference>
<evidence type="ECO:0000259" key="3">
    <source>
        <dbReference type="PROSITE" id="PS50887"/>
    </source>
</evidence>
<keyword evidence="5" id="KW-1185">Reference proteome</keyword>
<gene>
    <name evidence="4" type="ordered locus">Mpe_A2856</name>
</gene>
<dbReference type="EC" id="2.7.7.65" evidence="1"/>
<dbReference type="SUPFAM" id="SSF55073">
    <property type="entry name" value="Nucleotide cyclase"/>
    <property type="match status" value="1"/>
</dbReference>
<dbReference type="STRING" id="420662.Mpe_A2856"/>
<protein>
    <recommendedName>
        <fullName evidence="1">diguanylate cyclase</fullName>
        <ecNumber evidence="1">2.7.7.65</ecNumber>
    </recommendedName>
</protein>
<sequence>MGVASNPEASAARAAEPAAAELAKAALRRLALERKQPTPENFAWAYRTERGDAPGPAAGVAAAVPDSAEGDGEAWAALFQSALRGVERGGRNWTAARRKDSLQRVLGGSRSDAKRLQQRLKQLIASWDSDALDEAPSDLAPFDAAAPVGDVAPMVVAEASPAPVSMAWSRVAAELGATVQAALPSSEARSREVAERLAQLQARIAADGPDGVVEDVAQACTEAQRVLQHRQHLTNQLGGLCQELTEGLADLSEDDSWVKGQCEVMRSQLFESDGGLTARGVRSVSQLLLGTRERQQELRAARKAARDALKDSIHEMLDEIASLGAQTGRFSSQLDGYADEIDRAESLESLAGTVRQMVAESRAVHEGVSQAQARLALEHSRSAEMQARVVELEDEIRRLSDEVSTDPLTQIANRRGLQQAFETEQAKNQRAAQGEGATLAVALIDIDNFKKLNDRLGHASGDAALQFLTHRVAQALRPGDTLARYGGEEFVVLLPGTPLDEAQRVLTRVQRTLSAELFMSDEQGQVFVTFSAGVSLYRPGERLEQSLERADEALYEAKHSGKNRTCAA</sequence>
<evidence type="ECO:0000313" key="4">
    <source>
        <dbReference type="EMBL" id="ABM95810.1"/>
    </source>
</evidence>
<dbReference type="InterPro" id="IPR043128">
    <property type="entry name" value="Rev_trsase/Diguanyl_cyclase"/>
</dbReference>
<dbReference type="PANTHER" id="PTHR45138:SF9">
    <property type="entry name" value="DIGUANYLATE CYCLASE DGCM-RELATED"/>
    <property type="match status" value="1"/>
</dbReference>
<dbReference type="PANTHER" id="PTHR45138">
    <property type="entry name" value="REGULATORY COMPONENTS OF SENSORY TRANSDUCTION SYSTEM"/>
    <property type="match status" value="1"/>
</dbReference>
<dbReference type="InterPro" id="IPR050469">
    <property type="entry name" value="Diguanylate_Cyclase"/>
</dbReference>
<dbReference type="SMART" id="SM00267">
    <property type="entry name" value="GGDEF"/>
    <property type="match status" value="1"/>
</dbReference>
<feature type="domain" description="GGDEF" evidence="3">
    <location>
        <begin position="437"/>
        <end position="568"/>
    </location>
</feature>
<evidence type="ECO:0000256" key="2">
    <source>
        <dbReference type="ARBA" id="ARBA00034247"/>
    </source>
</evidence>